<gene>
    <name evidence="1" type="primary">orf61</name>
</gene>
<dbReference type="RefSeq" id="YP_636552.1">
    <property type="nucleotide sequence ID" value="NC_008117.1"/>
</dbReference>
<reference evidence="1" key="2">
    <citation type="journal article" date="2005" name="BMC Biol.">
        <title>The complete chloroplast DNA sequences of the charophycean green algae Staurastrum and Zygnema reveal that the chloroplast genome underwent extensive changes during the evolution of the Zygnematales.</title>
        <authorList>
            <person name="Turmel M."/>
            <person name="Otis C."/>
            <person name="Lemieux C."/>
        </authorList>
    </citation>
    <scope>NUCLEOTIDE SEQUENCE</scope>
</reference>
<keyword evidence="1" id="KW-0150">Chloroplast</keyword>
<reference evidence="1" key="1">
    <citation type="journal article" date="2002" name="J. Phycol.">
        <title>Phylogenetic relationships among streptophytes as inferred from chloroplast small and large subunit rRNA gene sequences.</title>
        <authorList>
            <person name="Turmel M."/>
            <person name="Ehara M."/>
            <person name="Otis C."/>
            <person name="Lemieux C."/>
        </authorList>
    </citation>
    <scope>NUCLEOTIDE SEQUENCE</scope>
</reference>
<keyword evidence="1" id="KW-0934">Plastid</keyword>
<geneLocation type="chloroplast" evidence="1"/>
<protein>
    <submittedName>
        <fullName evidence="1">Uncharacterized protein</fullName>
    </submittedName>
</protein>
<dbReference type="GeneID" id="4108238"/>
<dbReference type="AlphaFoldDB" id="Q32RH4"/>
<proteinExistence type="predicted"/>
<evidence type="ECO:0000313" key="1">
    <source>
        <dbReference type="EMBL" id="AAX45894.1"/>
    </source>
</evidence>
<accession>Q32RH4</accession>
<dbReference type="EMBL" id="AY958086">
    <property type="protein sequence ID" value="AAX45894.1"/>
    <property type="molecule type" value="Genomic_DNA"/>
</dbReference>
<name>Q32RH4_ZYGCR</name>
<sequence length="61" mass="7407">MQSSEFIINISIISMDRKCLPYHSRKNNVNTKVCDTNLFYNYIYYYIIINNYNWHNLVCFG</sequence>
<organism evidence="1">
    <name type="scientific">Zygnema circumcarinatum</name>
    <name type="common">Green alga</name>
    <dbReference type="NCBI Taxonomy" id="35869"/>
    <lineage>
        <taxon>Eukaryota</taxon>
        <taxon>Viridiplantae</taxon>
        <taxon>Streptophyta</taxon>
        <taxon>Zygnematophyceae</taxon>
        <taxon>Zygnematophycidae</taxon>
        <taxon>Zygnematales</taxon>
        <taxon>Zygnemataceae</taxon>
        <taxon>Zygnema</taxon>
    </lineage>
</organism>